<proteinExistence type="predicted"/>
<reference evidence="1 2" key="1">
    <citation type="submission" date="2017-04" db="EMBL/GenBank/DDBJ databases">
        <title>Novel microbial lineages endemic to geothermal iron-oxide mats fill important gaps in the evolutionary history of Archaea.</title>
        <authorList>
            <person name="Jay Z.J."/>
            <person name="Beam J.P."/>
            <person name="Dlakic M."/>
            <person name="Rusch D.B."/>
            <person name="Kozubal M.A."/>
            <person name="Inskeep W.P."/>
        </authorList>
    </citation>
    <scope>NUCLEOTIDE SEQUENCE [LARGE SCALE GENOMIC DNA]</scope>
    <source>
        <strain evidence="1">BE_D</strain>
    </source>
</reference>
<evidence type="ECO:0000313" key="1">
    <source>
        <dbReference type="EMBL" id="PSN82222.1"/>
    </source>
</evidence>
<evidence type="ECO:0000313" key="2">
    <source>
        <dbReference type="Proteomes" id="UP000240569"/>
    </source>
</evidence>
<dbReference type="AlphaFoldDB" id="A0A2R6A6X1"/>
<protein>
    <submittedName>
        <fullName evidence="1">Uncharacterized protein</fullName>
    </submittedName>
</protein>
<name>A0A2R6A6X1_9ARCH</name>
<dbReference type="EMBL" id="NEXD01000170">
    <property type="protein sequence ID" value="PSN82222.1"/>
    <property type="molecule type" value="Genomic_DNA"/>
</dbReference>
<organism evidence="1 2">
    <name type="scientific">Candidatus Marsarchaeota G1 archaeon BE_D</name>
    <dbReference type="NCBI Taxonomy" id="1978156"/>
    <lineage>
        <taxon>Archaea</taxon>
        <taxon>Candidatus Marsarchaeota</taxon>
        <taxon>Candidatus Marsarchaeota group 1</taxon>
    </lineage>
</organism>
<comment type="caution">
    <text evidence="1">The sequence shown here is derived from an EMBL/GenBank/DDBJ whole genome shotgun (WGS) entry which is preliminary data.</text>
</comment>
<accession>A0A2R6A6X1</accession>
<gene>
    <name evidence="1" type="ORF">B9Q02_11975</name>
</gene>
<dbReference type="Proteomes" id="UP000240569">
    <property type="component" value="Unassembled WGS sequence"/>
</dbReference>
<sequence>MPKTIESLKEKILRLLIPLKPTTEEKDPDLDVLDPLERYERILKREAERKAKERLKRSET</sequence>